<dbReference type="Proteomes" id="UP000326500">
    <property type="component" value="Unassembled WGS sequence"/>
</dbReference>
<protein>
    <submittedName>
        <fullName evidence="3">Small multi-drug export protein</fullName>
    </submittedName>
</protein>
<evidence type="ECO:0000256" key="2">
    <source>
        <dbReference type="SAM" id="Phobius"/>
    </source>
</evidence>
<keyword evidence="4" id="KW-1185">Reference proteome</keyword>
<feature type="compositionally biased region" description="Basic and acidic residues" evidence="1">
    <location>
        <begin position="7"/>
        <end position="17"/>
    </location>
</feature>
<organism evidence="3 4">
    <name type="scientific">Methanoculleus thermophilus</name>
    <dbReference type="NCBI Taxonomy" id="2200"/>
    <lineage>
        <taxon>Archaea</taxon>
        <taxon>Methanobacteriati</taxon>
        <taxon>Methanobacteriota</taxon>
        <taxon>Stenosarchaea group</taxon>
        <taxon>Methanomicrobia</taxon>
        <taxon>Methanomicrobiales</taxon>
        <taxon>Methanomicrobiaceae</taxon>
        <taxon>Methanoculleus</taxon>
    </lineage>
</organism>
<dbReference type="OrthoDB" id="106850at2157"/>
<keyword evidence="2" id="KW-0472">Membrane</keyword>
<reference evidence="3 4" key="1">
    <citation type="submission" date="2016-10" db="EMBL/GenBank/DDBJ databases">
        <authorList>
            <person name="Varghese N."/>
            <person name="Submissions S."/>
        </authorList>
    </citation>
    <scope>NUCLEOTIDE SEQUENCE [LARGE SCALE GENOMIC DNA]</scope>
    <source>
        <strain evidence="3 4">DSM 2373</strain>
    </source>
</reference>
<feature type="region of interest" description="Disordered" evidence="1">
    <location>
        <begin position="1"/>
        <end position="20"/>
    </location>
</feature>
<feature type="transmembrane region" description="Helical" evidence="2">
    <location>
        <begin position="33"/>
        <end position="54"/>
    </location>
</feature>
<keyword evidence="2" id="KW-1133">Transmembrane helix</keyword>
<keyword evidence="2" id="KW-0812">Transmembrane</keyword>
<feature type="transmembrane region" description="Helical" evidence="2">
    <location>
        <begin position="138"/>
        <end position="164"/>
    </location>
</feature>
<sequence>MPALQVRPERDESRRSDGTTSRSRIIDGIRRGFRAIAIAFVVATLIPVVLGLLLSVPVGRVLSLIVATLLLQANAAFVGLSLGLDPVFVLVVMTFVEVGIVLAIYEILDAFAEQSDRVKRFTKSTEEKMKRYPILQRYGAATLIVLPMLPVIGLYSSVVIGWLLRWDKLQSIFFVTLGWVLVTGFLLLVALGIVRAVF</sequence>
<dbReference type="RefSeq" id="WP_066955352.1">
    <property type="nucleotide sequence ID" value="NZ_BCNX01000004.1"/>
</dbReference>
<dbReference type="AlphaFoldDB" id="A0A1G8XUM1"/>
<evidence type="ECO:0000256" key="1">
    <source>
        <dbReference type="SAM" id="MobiDB-lite"/>
    </source>
</evidence>
<feature type="transmembrane region" description="Helical" evidence="2">
    <location>
        <begin position="170"/>
        <end position="194"/>
    </location>
</feature>
<feature type="transmembrane region" description="Helical" evidence="2">
    <location>
        <begin position="88"/>
        <end position="108"/>
    </location>
</feature>
<proteinExistence type="predicted"/>
<gene>
    <name evidence="3" type="ORF">SAMN04488571_10233</name>
</gene>
<accession>A0A1G8XUM1</accession>
<name>A0A1G8XUM1_9EURY</name>
<dbReference type="InterPro" id="IPR009577">
    <property type="entry name" value="Sm_multidrug_ex"/>
</dbReference>
<evidence type="ECO:0000313" key="3">
    <source>
        <dbReference type="EMBL" id="SDJ93595.1"/>
    </source>
</evidence>
<dbReference type="EMBL" id="FNFT01000002">
    <property type="protein sequence ID" value="SDJ93595.1"/>
    <property type="molecule type" value="Genomic_DNA"/>
</dbReference>
<evidence type="ECO:0000313" key="4">
    <source>
        <dbReference type="Proteomes" id="UP000326500"/>
    </source>
</evidence>
<dbReference type="Pfam" id="PF06695">
    <property type="entry name" value="Sm_multidrug_ex"/>
    <property type="match status" value="1"/>
</dbReference>